<evidence type="ECO:0000313" key="11">
    <source>
        <dbReference type="EMBL" id="AMQ36133.1"/>
    </source>
</evidence>
<keyword evidence="3 8" id="KW-0349">Heme</keyword>
<dbReference type="Pfam" id="PF00067">
    <property type="entry name" value="p450"/>
    <property type="match status" value="1"/>
</dbReference>
<dbReference type="GO" id="GO:0004497">
    <property type="term" value="F:monooxygenase activity"/>
    <property type="evidence" value="ECO:0007669"/>
    <property type="project" value="UniProtKB-KW"/>
</dbReference>
<evidence type="ECO:0000256" key="4">
    <source>
        <dbReference type="ARBA" id="ARBA00022723"/>
    </source>
</evidence>
<dbReference type="PANTHER" id="PTHR24305">
    <property type="entry name" value="CYTOCHROME P450"/>
    <property type="match status" value="1"/>
</dbReference>
<dbReference type="CDD" id="cd11058">
    <property type="entry name" value="CYP60B-like"/>
    <property type="match status" value="1"/>
</dbReference>
<evidence type="ECO:0000256" key="7">
    <source>
        <dbReference type="ARBA" id="ARBA00023033"/>
    </source>
</evidence>
<accession>A0A142DX12</accession>
<keyword evidence="7 9" id="KW-0503">Monooxygenase</keyword>
<evidence type="ECO:0000256" key="1">
    <source>
        <dbReference type="ARBA" id="ARBA00001971"/>
    </source>
</evidence>
<keyword evidence="5 9" id="KW-0560">Oxidoreductase</keyword>
<dbReference type="PRINTS" id="PR00385">
    <property type="entry name" value="P450"/>
</dbReference>
<name>A0A142DX12_9EURO</name>
<dbReference type="AlphaFoldDB" id="A0A142DX12"/>
<dbReference type="EMBL" id="KU695586">
    <property type="protein sequence ID" value="AMQ36133.1"/>
    <property type="molecule type" value="Genomic_DNA"/>
</dbReference>
<evidence type="ECO:0000256" key="3">
    <source>
        <dbReference type="ARBA" id="ARBA00022617"/>
    </source>
</evidence>
<evidence type="ECO:0000256" key="6">
    <source>
        <dbReference type="ARBA" id="ARBA00023004"/>
    </source>
</evidence>
<feature type="binding site" description="axial binding residue" evidence="8">
    <location>
        <position position="449"/>
    </location>
    <ligand>
        <name>heme</name>
        <dbReference type="ChEBI" id="CHEBI:30413"/>
    </ligand>
    <ligandPart>
        <name>Fe</name>
        <dbReference type="ChEBI" id="CHEBI:18248"/>
    </ligandPart>
</feature>
<organism evidence="11">
    <name type="scientific">Penicillium sp. YT-2016</name>
    <dbReference type="NCBI Taxonomy" id="1813945"/>
    <lineage>
        <taxon>Eukaryota</taxon>
        <taxon>Fungi</taxon>
        <taxon>Dikarya</taxon>
        <taxon>Ascomycota</taxon>
        <taxon>Pezizomycotina</taxon>
        <taxon>Eurotiomycetes</taxon>
        <taxon>Eurotiomycetidae</taxon>
        <taxon>Eurotiales</taxon>
        <taxon>Aspergillaceae</taxon>
        <taxon>Penicillium</taxon>
    </lineage>
</organism>
<dbReference type="PROSITE" id="PS00086">
    <property type="entry name" value="CYTOCHROME_P450"/>
    <property type="match status" value="1"/>
</dbReference>
<dbReference type="InterPro" id="IPR001128">
    <property type="entry name" value="Cyt_P450"/>
</dbReference>
<dbReference type="InterPro" id="IPR002401">
    <property type="entry name" value="Cyt_P450_E_grp-I"/>
</dbReference>
<reference evidence="11" key="1">
    <citation type="journal article" date="2016" name="J. Antibiot.">
        <title>Biosynthesis of the alpha-nitro-containing cyclic tripeptide psychrophilin.</title>
        <authorList>
            <person name="Zhao M."/>
            <person name="Lin H.C."/>
            <person name="Tang Y."/>
        </authorList>
    </citation>
    <scope>NUCLEOTIDE SEQUENCE</scope>
    <source>
        <strain evidence="11">IBT 24420</strain>
    </source>
</reference>
<evidence type="ECO:0000256" key="2">
    <source>
        <dbReference type="ARBA" id="ARBA00010617"/>
    </source>
</evidence>
<dbReference type="SUPFAM" id="SSF48264">
    <property type="entry name" value="Cytochrome P450"/>
    <property type="match status" value="1"/>
</dbReference>
<keyword evidence="4 8" id="KW-0479">Metal-binding</keyword>
<dbReference type="InterPro" id="IPR036396">
    <property type="entry name" value="Cyt_P450_sf"/>
</dbReference>
<dbReference type="InterPro" id="IPR050121">
    <property type="entry name" value="Cytochrome_P450_monoxygenase"/>
</dbReference>
<proteinExistence type="inferred from homology"/>
<dbReference type="GO" id="GO:0005506">
    <property type="term" value="F:iron ion binding"/>
    <property type="evidence" value="ECO:0007669"/>
    <property type="project" value="InterPro"/>
</dbReference>
<keyword evidence="10" id="KW-0812">Transmembrane</keyword>
<keyword evidence="10" id="KW-0472">Membrane</keyword>
<sequence>MDGIRSFMGLPFSAEGMVMPSYAEVLGAVLGITVSYYALYAAYCLTLHPLAKYPGPKLAAITRLWHAYHLVRGTQIQALCDAHEKYGPVVRTAPNEVVFTSSQAWEDIYGFRPGKGEMSKNVPDYQNAATPQSIISAEKDAHRFYRRLLSKGFSDATLRQQESVFEEKIDLLVKALRDEAVQGKRPDMTHWFGFGTFDILGELAFGESFGCLEKSAFHPWVAIIFQMAKWGGISQALAYYPFLLPLANRLFLGSMAEKGAVHEKLNREMVQKRMVKKNHPKDLLSELLDPKHNLTQAEIDIHFSTIVLAGSETTNVALCAVIYYLARNPLAKARVIQEIRGGFASADEITAISTKKLSFMQACLTEALRKFPPSAVVFPRRVPPGGDYIDGNWIPGDMQVGICVFCAHNSSLNFRDPQQYVPERWLGDERYKDDDRQAMQAFSYGPRNCLGQNLAKTELRLILARFIWEFDWELTPGTGDWDQTLVFRGWVKKPLKLVLTPVR</sequence>
<keyword evidence="10" id="KW-1133">Transmembrane helix</keyword>
<comment type="cofactor">
    <cofactor evidence="1 8">
        <name>heme</name>
        <dbReference type="ChEBI" id="CHEBI:30413"/>
    </cofactor>
</comment>
<evidence type="ECO:0000256" key="8">
    <source>
        <dbReference type="PIRSR" id="PIRSR602401-1"/>
    </source>
</evidence>
<keyword evidence="6 8" id="KW-0408">Iron</keyword>
<evidence type="ECO:0000256" key="9">
    <source>
        <dbReference type="RuleBase" id="RU000461"/>
    </source>
</evidence>
<dbReference type="GO" id="GO:0043386">
    <property type="term" value="P:mycotoxin biosynthetic process"/>
    <property type="evidence" value="ECO:0007669"/>
    <property type="project" value="UniProtKB-ARBA"/>
</dbReference>
<dbReference type="GO" id="GO:0016705">
    <property type="term" value="F:oxidoreductase activity, acting on paired donors, with incorporation or reduction of molecular oxygen"/>
    <property type="evidence" value="ECO:0007669"/>
    <property type="project" value="InterPro"/>
</dbReference>
<protein>
    <submittedName>
        <fullName evidence="11">PsyB</fullName>
    </submittedName>
</protein>
<dbReference type="PANTHER" id="PTHR24305:SF210">
    <property type="entry name" value="CYTOCHROME P450 MONOOXYGENASE ASQL-RELATED"/>
    <property type="match status" value="1"/>
</dbReference>
<dbReference type="InterPro" id="IPR017972">
    <property type="entry name" value="Cyt_P450_CS"/>
</dbReference>
<dbReference type="PRINTS" id="PR00463">
    <property type="entry name" value="EP450I"/>
</dbReference>
<comment type="similarity">
    <text evidence="2 9">Belongs to the cytochrome P450 family.</text>
</comment>
<evidence type="ECO:0000256" key="5">
    <source>
        <dbReference type="ARBA" id="ARBA00023002"/>
    </source>
</evidence>
<dbReference type="GO" id="GO:0020037">
    <property type="term" value="F:heme binding"/>
    <property type="evidence" value="ECO:0007669"/>
    <property type="project" value="InterPro"/>
</dbReference>
<feature type="transmembrane region" description="Helical" evidence="10">
    <location>
        <begin position="21"/>
        <end position="43"/>
    </location>
</feature>
<evidence type="ECO:0000256" key="10">
    <source>
        <dbReference type="SAM" id="Phobius"/>
    </source>
</evidence>
<dbReference type="Gene3D" id="1.10.630.10">
    <property type="entry name" value="Cytochrome P450"/>
    <property type="match status" value="1"/>
</dbReference>